<dbReference type="InterPro" id="IPR006137">
    <property type="entry name" value="NADH_UbQ_OxRdtase-like_20kDa"/>
</dbReference>
<evidence type="ECO:0000259" key="12">
    <source>
        <dbReference type="Pfam" id="PF01058"/>
    </source>
</evidence>
<keyword evidence="9 11" id="KW-0408">Iron</keyword>
<feature type="binding site" evidence="11">
    <location>
        <position position="230"/>
    </location>
    <ligand>
        <name>[4Fe-4S] cluster</name>
        <dbReference type="ChEBI" id="CHEBI:49883"/>
        <label>2</label>
    </ligand>
</feature>
<evidence type="ECO:0000313" key="15">
    <source>
        <dbReference type="Proteomes" id="UP000219452"/>
    </source>
</evidence>
<dbReference type="GO" id="GO:0016020">
    <property type="term" value="C:membrane"/>
    <property type="evidence" value="ECO:0007669"/>
    <property type="project" value="TreeGrafter"/>
</dbReference>
<evidence type="ECO:0000256" key="11">
    <source>
        <dbReference type="PIRSR" id="PIRSR000310-1"/>
    </source>
</evidence>
<dbReference type="GO" id="GO:0009055">
    <property type="term" value="F:electron transfer activity"/>
    <property type="evidence" value="ECO:0007669"/>
    <property type="project" value="TreeGrafter"/>
</dbReference>
<dbReference type="AlphaFoldDB" id="A0A286GC50"/>
<dbReference type="GO" id="GO:0009375">
    <property type="term" value="C:ferredoxin hydrogenase complex"/>
    <property type="evidence" value="ECO:0007669"/>
    <property type="project" value="InterPro"/>
</dbReference>
<keyword evidence="7" id="KW-0732">Signal</keyword>
<evidence type="ECO:0000259" key="13">
    <source>
        <dbReference type="Pfam" id="PF14720"/>
    </source>
</evidence>
<dbReference type="GO" id="GO:0008901">
    <property type="term" value="F:ferredoxin hydrogenase activity"/>
    <property type="evidence" value="ECO:0007669"/>
    <property type="project" value="InterPro"/>
</dbReference>
<keyword evidence="10 11" id="KW-0411">Iron-sulfur</keyword>
<evidence type="ECO:0000256" key="7">
    <source>
        <dbReference type="ARBA" id="ARBA00022729"/>
    </source>
</evidence>
<evidence type="ECO:0000256" key="3">
    <source>
        <dbReference type="ARBA" id="ARBA00006605"/>
    </source>
</evidence>
<gene>
    <name evidence="14" type="ORF">SAMN06269250_4346</name>
</gene>
<feature type="binding site" evidence="11">
    <location>
        <position position="257"/>
    </location>
    <ligand>
        <name>[3Fe-4S] cluster</name>
        <dbReference type="ChEBI" id="CHEBI:21137"/>
    </ligand>
</feature>
<dbReference type="OrthoDB" id="9766729at2"/>
<feature type="binding site" evidence="11">
    <location>
        <position position="203"/>
    </location>
    <ligand>
        <name>[4Fe-4S] cluster</name>
        <dbReference type="ChEBI" id="CHEBI:49883"/>
        <label>2</label>
    </ligand>
</feature>
<comment type="similarity">
    <text evidence="3">Belongs to the [NiFe]/[NiFeSe] hydrogenase small subunit family.</text>
</comment>
<comment type="subunit">
    <text evidence="4">Heterodimer of a large and a small subunit.</text>
</comment>
<dbReference type="Proteomes" id="UP000219452">
    <property type="component" value="Unassembled WGS sequence"/>
</dbReference>
<protein>
    <submittedName>
        <fullName evidence="14">Hydrogenase small subunit</fullName>
    </submittedName>
</protein>
<evidence type="ECO:0000256" key="9">
    <source>
        <dbReference type="ARBA" id="ARBA00023004"/>
    </source>
</evidence>
<dbReference type="GO" id="GO:0051538">
    <property type="term" value="F:3 iron, 4 sulfur cluster binding"/>
    <property type="evidence" value="ECO:0007669"/>
    <property type="project" value="UniProtKB-KW"/>
</dbReference>
<dbReference type="PANTHER" id="PTHR30013">
    <property type="entry name" value="NIFE / NIFESE HYDROGENASE SMALL SUBUNIT FAMILY MEMBER"/>
    <property type="match status" value="1"/>
</dbReference>
<evidence type="ECO:0000256" key="2">
    <source>
        <dbReference type="ARBA" id="ARBA00004196"/>
    </source>
</evidence>
<dbReference type="InterPro" id="IPR001821">
    <property type="entry name" value="NiFe_hydrogenase_ssu"/>
</dbReference>
<feature type="binding site" evidence="11">
    <location>
        <position position="260"/>
    </location>
    <ligand>
        <name>[3Fe-4S] cluster</name>
        <dbReference type="ChEBI" id="CHEBI:21137"/>
    </ligand>
</feature>
<reference evidence="15" key="1">
    <citation type="submission" date="2017-09" db="EMBL/GenBank/DDBJ databases">
        <authorList>
            <person name="Varghese N."/>
            <person name="Submissions S."/>
        </authorList>
    </citation>
    <scope>NUCLEOTIDE SEQUENCE [LARGE SCALE GENOMIC DNA]</scope>
    <source>
        <strain evidence="15">DSM 29961</strain>
    </source>
</reference>
<feature type="domain" description="Cytochrome-c3 hydrogenase C-terminal" evidence="13">
    <location>
        <begin position="196"/>
        <end position="268"/>
    </location>
</feature>
<keyword evidence="6 11" id="KW-0479">Metal-binding</keyword>
<dbReference type="GO" id="GO:0030313">
    <property type="term" value="C:cell envelope"/>
    <property type="evidence" value="ECO:0007669"/>
    <property type="project" value="UniProtKB-SubCell"/>
</dbReference>
<evidence type="ECO:0000256" key="10">
    <source>
        <dbReference type="ARBA" id="ARBA00023014"/>
    </source>
</evidence>
<feature type="binding site" evidence="11">
    <location>
        <position position="113"/>
    </location>
    <ligand>
        <name>[4Fe-4S] cluster</name>
        <dbReference type="ChEBI" id="CHEBI:49883"/>
        <label>1</label>
    </ligand>
</feature>
<feature type="binding site" evidence="11">
    <location>
        <position position="223"/>
    </location>
    <ligand>
        <name>[4Fe-4S] cluster</name>
        <dbReference type="ChEBI" id="CHEBI:49883"/>
        <label>2</label>
    </ligand>
</feature>
<evidence type="ECO:0000256" key="1">
    <source>
        <dbReference type="ARBA" id="ARBA00001966"/>
    </source>
</evidence>
<evidence type="ECO:0000256" key="4">
    <source>
        <dbReference type="ARBA" id="ARBA00011771"/>
    </source>
</evidence>
<evidence type="ECO:0000256" key="8">
    <source>
        <dbReference type="ARBA" id="ARBA00023002"/>
    </source>
</evidence>
<dbReference type="GO" id="GO:0046872">
    <property type="term" value="F:metal ion binding"/>
    <property type="evidence" value="ECO:0007669"/>
    <property type="project" value="UniProtKB-KW"/>
</dbReference>
<evidence type="ECO:0000256" key="6">
    <source>
        <dbReference type="ARBA" id="ARBA00022723"/>
    </source>
</evidence>
<evidence type="ECO:0000313" key="14">
    <source>
        <dbReference type="EMBL" id="SOD93082.1"/>
    </source>
</evidence>
<keyword evidence="8" id="KW-0560">Oxidoreductase</keyword>
<dbReference type="InterPro" id="IPR037024">
    <property type="entry name" value="NiFe_Hase_small_N_sf"/>
</dbReference>
<dbReference type="PIRSF" id="PIRSF000310">
    <property type="entry name" value="NiFe_hyd_ssu"/>
    <property type="match status" value="1"/>
</dbReference>
<sequence>MANVLWLQGGACSGNTMSFLNAEEPTVVDLVTDFGVNILWHPSIGLEIGDQVTHLLNDIVSGRTQCDILVYEGSIIQGPHGTGTMNYFADRPMQDWVRDLSKVVGYVVAIGDCATWGGIPAVAPNPSESTGMQFLKKAKGGFLGSDYVSKGGLPVINIPGCPAHPDWITQILVAIATGRIGDVLLDDFHRPKTFFTDFVQTGCPNVISFAQKVDGGFGKRGGCLFYEVGCRGPMTRASCNRILWNRQSSKTRANHPCLGCTEPGFPHHDLEKGSVFKTMHYLGFLPKEVPTGTSKLGYYLRAGFEKVVSGSERMVGVDQPQFSSSK</sequence>
<comment type="subcellular location">
    <subcellularLocation>
        <location evidence="2">Cell envelope</location>
    </subcellularLocation>
</comment>
<dbReference type="EMBL" id="OCNH01000003">
    <property type="protein sequence ID" value="SOD93082.1"/>
    <property type="molecule type" value="Genomic_DNA"/>
</dbReference>
<dbReference type="GO" id="GO:0009061">
    <property type="term" value="P:anaerobic respiration"/>
    <property type="evidence" value="ECO:0007669"/>
    <property type="project" value="TreeGrafter"/>
</dbReference>
<dbReference type="SUPFAM" id="SSF56770">
    <property type="entry name" value="HydA/Nqo6-like"/>
    <property type="match status" value="1"/>
</dbReference>
<name>A0A286GC50_9BACT</name>
<dbReference type="GO" id="GO:0044569">
    <property type="term" value="C:[Ni-Fe] hydrogenase complex"/>
    <property type="evidence" value="ECO:0007669"/>
    <property type="project" value="TreeGrafter"/>
</dbReference>
<dbReference type="PANTHER" id="PTHR30013:SF5">
    <property type="entry name" value="HYDROGENASE SMALL SUBUNIT"/>
    <property type="match status" value="1"/>
</dbReference>
<keyword evidence="11" id="KW-0003">3Fe-4S</keyword>
<comment type="cofactor">
    <cofactor evidence="1">
        <name>[4Fe-4S] cluster</name>
        <dbReference type="ChEBI" id="CHEBI:49883"/>
    </cofactor>
</comment>
<feature type="binding site" evidence="11">
    <location>
        <position position="12"/>
    </location>
    <ligand>
        <name>[4Fe-4S] cluster</name>
        <dbReference type="ChEBI" id="CHEBI:49883"/>
        <label>1</label>
    </ligand>
</feature>
<dbReference type="Pfam" id="PF14720">
    <property type="entry name" value="NiFe_hyd_SSU_C"/>
    <property type="match status" value="1"/>
</dbReference>
<dbReference type="RefSeq" id="WP_097128229.1">
    <property type="nucleotide sequence ID" value="NZ_OCNH01000003.1"/>
</dbReference>
<dbReference type="Pfam" id="PF01058">
    <property type="entry name" value="Oxidored_q6"/>
    <property type="match status" value="1"/>
</dbReference>
<dbReference type="InterPro" id="IPR027394">
    <property type="entry name" value="Cytochrome-c3_hydrogenase_C"/>
</dbReference>
<keyword evidence="5 11" id="KW-0004">4Fe-4S</keyword>
<feature type="domain" description="NADH:ubiquinone oxidoreductase-like 20kDa subunit" evidence="12">
    <location>
        <begin position="12"/>
        <end position="175"/>
    </location>
</feature>
<accession>A0A286GC50</accession>
<proteinExistence type="inferred from homology"/>
<feature type="binding site" evidence="11">
    <location>
        <position position="239"/>
    </location>
    <ligand>
        <name>[3Fe-4S] cluster</name>
        <dbReference type="ChEBI" id="CHEBI:21137"/>
    </ligand>
</feature>
<dbReference type="Gene3D" id="4.10.480.10">
    <property type="entry name" value="Cytochrome-c3 hydrogenase, C-terminal domain"/>
    <property type="match status" value="1"/>
</dbReference>
<keyword evidence="15" id="KW-1185">Reference proteome</keyword>
<dbReference type="Gene3D" id="3.40.50.700">
    <property type="entry name" value="NADH:ubiquinone oxidoreductase-like, 20kDa subunit"/>
    <property type="match status" value="1"/>
</dbReference>
<feature type="binding site" evidence="11">
    <location>
        <position position="161"/>
    </location>
    <ligand>
        <name>[4Fe-4S] cluster</name>
        <dbReference type="ChEBI" id="CHEBI:49883"/>
        <label>1</label>
    </ligand>
</feature>
<organism evidence="14 15">
    <name type="scientific">Spirosoma fluviale</name>
    <dbReference type="NCBI Taxonomy" id="1597977"/>
    <lineage>
        <taxon>Bacteria</taxon>
        <taxon>Pseudomonadati</taxon>
        <taxon>Bacteroidota</taxon>
        <taxon>Cytophagia</taxon>
        <taxon>Cytophagales</taxon>
        <taxon>Cytophagaceae</taxon>
        <taxon>Spirosoma</taxon>
    </lineage>
</organism>
<dbReference type="GO" id="GO:0051539">
    <property type="term" value="F:4 iron, 4 sulfur cluster binding"/>
    <property type="evidence" value="ECO:0007669"/>
    <property type="project" value="UniProtKB-KW"/>
</dbReference>
<evidence type="ECO:0000256" key="5">
    <source>
        <dbReference type="ARBA" id="ARBA00022485"/>
    </source>
</evidence>
<dbReference type="PRINTS" id="PR00614">
    <property type="entry name" value="NIHGNASESMLL"/>
</dbReference>
<dbReference type="InterPro" id="IPR037148">
    <property type="entry name" value="NiFe-Hase_small_C_sf"/>
</dbReference>